<dbReference type="InterPro" id="IPR036864">
    <property type="entry name" value="Zn2-C6_fun-type_DNA-bd_sf"/>
</dbReference>
<feature type="region of interest" description="Disordered" evidence="2">
    <location>
        <begin position="1052"/>
        <end position="1071"/>
    </location>
</feature>
<proteinExistence type="predicted"/>
<evidence type="ECO:0000256" key="1">
    <source>
        <dbReference type="ARBA" id="ARBA00023242"/>
    </source>
</evidence>
<comment type="caution">
    <text evidence="4">The sequence shown here is derived from an EMBL/GenBank/DDBJ whole genome shotgun (WGS) entry which is preliminary data.</text>
</comment>
<feature type="compositionally biased region" description="Polar residues" evidence="2">
    <location>
        <begin position="1258"/>
        <end position="1272"/>
    </location>
</feature>
<feature type="compositionally biased region" description="Polar residues" evidence="2">
    <location>
        <begin position="234"/>
        <end position="244"/>
    </location>
</feature>
<dbReference type="PROSITE" id="PS50048">
    <property type="entry name" value="ZN2_CY6_FUNGAL_2"/>
    <property type="match status" value="1"/>
</dbReference>
<feature type="region of interest" description="Disordered" evidence="2">
    <location>
        <begin position="224"/>
        <end position="266"/>
    </location>
</feature>
<dbReference type="GO" id="GO:0008270">
    <property type="term" value="F:zinc ion binding"/>
    <property type="evidence" value="ECO:0007669"/>
    <property type="project" value="InterPro"/>
</dbReference>
<feature type="compositionally biased region" description="Basic and acidic residues" evidence="2">
    <location>
        <begin position="1342"/>
        <end position="1355"/>
    </location>
</feature>
<protein>
    <recommendedName>
        <fullName evidence="3">Zn(2)-C6 fungal-type domain-containing protein</fullName>
    </recommendedName>
</protein>
<feature type="region of interest" description="Disordered" evidence="2">
    <location>
        <begin position="1099"/>
        <end position="1130"/>
    </location>
</feature>
<gene>
    <name evidence="4" type="ORF">BCR34DRAFT_51250</name>
</gene>
<feature type="region of interest" description="Disordered" evidence="2">
    <location>
        <begin position="1338"/>
        <end position="1552"/>
    </location>
</feature>
<dbReference type="PANTHER" id="PTHR36167">
    <property type="entry name" value="C2H2 FINGER DOMAIN TRANSCRIPTION FACTOR (EUROFUNG)-RELATED"/>
    <property type="match status" value="1"/>
</dbReference>
<feature type="region of interest" description="Disordered" evidence="2">
    <location>
        <begin position="1566"/>
        <end position="1596"/>
    </location>
</feature>
<dbReference type="EMBL" id="MCFA01000013">
    <property type="protein sequence ID" value="ORY17268.1"/>
    <property type="molecule type" value="Genomic_DNA"/>
</dbReference>
<feature type="compositionally biased region" description="Polar residues" evidence="2">
    <location>
        <begin position="1501"/>
        <end position="1512"/>
    </location>
</feature>
<keyword evidence="1" id="KW-0539">Nucleus</keyword>
<dbReference type="GO" id="GO:0000981">
    <property type="term" value="F:DNA-binding transcription factor activity, RNA polymerase II-specific"/>
    <property type="evidence" value="ECO:0007669"/>
    <property type="project" value="InterPro"/>
</dbReference>
<feature type="region of interest" description="Disordered" evidence="2">
    <location>
        <begin position="794"/>
        <end position="871"/>
    </location>
</feature>
<feature type="compositionally biased region" description="Basic and acidic residues" evidence="2">
    <location>
        <begin position="1246"/>
        <end position="1255"/>
    </location>
</feature>
<feature type="region of interest" description="Disordered" evidence="2">
    <location>
        <begin position="1166"/>
        <end position="1282"/>
    </location>
</feature>
<feature type="compositionally biased region" description="Polar residues" evidence="2">
    <location>
        <begin position="1114"/>
        <end position="1125"/>
    </location>
</feature>
<keyword evidence="5" id="KW-1185">Reference proteome</keyword>
<dbReference type="InterPro" id="IPR001138">
    <property type="entry name" value="Zn2Cys6_DnaBD"/>
</dbReference>
<dbReference type="Proteomes" id="UP000193144">
    <property type="component" value="Unassembled WGS sequence"/>
</dbReference>
<feature type="compositionally biased region" description="Acidic residues" evidence="2">
    <location>
        <begin position="1406"/>
        <end position="1419"/>
    </location>
</feature>
<evidence type="ECO:0000256" key="2">
    <source>
        <dbReference type="SAM" id="MobiDB-lite"/>
    </source>
</evidence>
<feature type="compositionally biased region" description="Polar residues" evidence="2">
    <location>
        <begin position="1052"/>
        <end position="1063"/>
    </location>
</feature>
<feature type="compositionally biased region" description="Acidic residues" evidence="2">
    <location>
        <begin position="1195"/>
        <end position="1217"/>
    </location>
</feature>
<evidence type="ECO:0000313" key="4">
    <source>
        <dbReference type="EMBL" id="ORY17268.1"/>
    </source>
</evidence>
<feature type="domain" description="Zn(2)-C6 fungal-type" evidence="3">
    <location>
        <begin position="1631"/>
        <end position="1662"/>
    </location>
</feature>
<feature type="region of interest" description="Disordered" evidence="2">
    <location>
        <begin position="665"/>
        <end position="717"/>
    </location>
</feature>
<feature type="region of interest" description="Disordered" evidence="2">
    <location>
        <begin position="1651"/>
        <end position="1729"/>
    </location>
</feature>
<feature type="compositionally biased region" description="Polar residues" evidence="2">
    <location>
        <begin position="668"/>
        <end position="701"/>
    </location>
</feature>
<feature type="compositionally biased region" description="Basic and acidic residues" evidence="2">
    <location>
        <begin position="1881"/>
        <end position="1893"/>
    </location>
</feature>
<feature type="region of interest" description="Disordered" evidence="2">
    <location>
        <begin position="1308"/>
        <end position="1327"/>
    </location>
</feature>
<organism evidence="4 5">
    <name type="scientific">Clohesyomyces aquaticus</name>
    <dbReference type="NCBI Taxonomy" id="1231657"/>
    <lineage>
        <taxon>Eukaryota</taxon>
        <taxon>Fungi</taxon>
        <taxon>Dikarya</taxon>
        <taxon>Ascomycota</taxon>
        <taxon>Pezizomycotina</taxon>
        <taxon>Dothideomycetes</taxon>
        <taxon>Pleosporomycetidae</taxon>
        <taxon>Pleosporales</taxon>
        <taxon>Lindgomycetaceae</taxon>
        <taxon>Clohesyomyces</taxon>
    </lineage>
</organism>
<evidence type="ECO:0000259" key="3">
    <source>
        <dbReference type="PROSITE" id="PS50048"/>
    </source>
</evidence>
<feature type="compositionally biased region" description="Polar residues" evidence="2">
    <location>
        <begin position="1221"/>
        <end position="1230"/>
    </location>
</feature>
<feature type="region of interest" description="Disordered" evidence="2">
    <location>
        <begin position="1822"/>
        <end position="1898"/>
    </location>
</feature>
<accession>A0A1Y2A452</accession>
<feature type="compositionally biased region" description="Basic and acidic residues" evidence="2">
    <location>
        <begin position="1572"/>
        <end position="1583"/>
    </location>
</feature>
<dbReference type="Gene3D" id="4.10.240.10">
    <property type="entry name" value="Zn(2)-C6 fungal-type DNA-binding domain"/>
    <property type="match status" value="1"/>
</dbReference>
<dbReference type="STRING" id="1231657.A0A1Y2A452"/>
<dbReference type="SMART" id="SM00066">
    <property type="entry name" value="GAL4"/>
    <property type="match status" value="1"/>
</dbReference>
<name>A0A1Y2A452_9PLEO</name>
<evidence type="ECO:0000313" key="5">
    <source>
        <dbReference type="Proteomes" id="UP000193144"/>
    </source>
</evidence>
<sequence length="1917" mass="210025">MAEAVGLAASIIQIAGAGAKLSTTLYQFVSSAARADQEINDIAGDVQVTASALESVGEVFGNENASCVVSKRAIQDANSLIKRCETVFTDIHELIDKRRKVCKDGKKSLSTLGKFAWPHKEQKVQLLRGRLESLKTSLNLLFNVLHLANAQAKGQLEKSALDEEREKIRHLHQRQQESMKNLQALESKMHSVNLDDDDAATLQGSTAPSRVPTVEFAVHSSEFLANEAKDPEQNRSSSAKTLKNASPELDDSETSDSDATVGNDDDEHLTAEDLDACARHVQKLLKKISTLQQDFEAEQSTRRYPKRRVHKIYRRFCHKFETNILAQAERVKRPTIPLPQFRPLRIPNPQAESVGIRHGRTQKSHQTGGIQAASVEIPETPKSLEVGKVNQLLPNLENSEPATLSFGLKSPDILDSFDFDAFLHGDTDMSFVEDDSLPQRIPIKSPPGDNKPNVLYDKEHLKRIVEYQTSILNNMNCRVKKKDLQIKRAAQRAKVPEDPTSTFPNLLPPMKVPSPPLGPDVPTASPSLPEVDELSPYADMLKGELERSHTIIQSAQWKRMIAEMRALGPCGTCKKQQQKCNPFHHPPIKRFYPGPSIEGLQYSLNSSDTQVQPLERPNSMQQGFSNHSRRHTLRLQEPDRSIHTVGEGSVSSSFSHLGQFPTLLNPPGSGNNRHTDSITFGSSFGKQQTAIITPNPRSVSSMPDPMAAAPTKGIPIAFPDSVRENSALAQSTTKGHTSERTLRVGGRALDSRLDLEKARAAHDMRGVFGFSMSSDNPDQQEGGIDFEELGKDRTTSVMGSKTATTVVGNPGQSGDGTKASPTLHQGGGFPGSDRPWLGHHSPGGFDQKFPMSRPATAGSQSPSLDKDGRRLQQASEDLPAEARNSMSPNLIQPSISREVWRDFTDVIQKQVEKDEEKTAGAIATPIYGDGLQLEPKPGFQRQLQRGGGFLRGKGDLGTYSDLEHIKPGYQPAFDPEFFSQGQSGDGGGMHKGSMGIPQHQQTQMQIDALELWQRLKLMGTFPPTDDLAEQHRQQQGVLASLMRNAEVRAQYERTQQLQASRPSGNDADGQENAPIVPQTFGHGQPAGFRFACTAARPVSAEQPLDPPIPIVRDTPQSPRNQQKTISIKDDNTLPALAEILQTDSKTVTPTPGPDHLLSFLRSSSGHIETRNENHTDGEKKDESQHTGEAISSADVDMDREDVDTDQEDVDAEGEDVESPSHAPSQTQEPNFSRVPISEMLNNETDVAERHTKHDALPSLSSILPKSVLQSTPPEEKSVGAPFVPIPPGYGTAKQTSVAQSYVHRNACASARFRSRRKEKEKEAAKSINRLEQMVKELQAQLVEKEEKNKNAAEKAGEEEESTEQEQKGLASQSAPMELDVSSPESTSDEITKRPKRNKSKMVAMDIDAEVGDDMSDTQIEEAQMQELDKVDKNSESPETREEHIQPTEQETDEEPCESTDSTPHCRDPKLKNNGKSRPAPPITPASLMTFSAPRPKLSSLDGDTTSFCQTGVQKPADVIMWSGCPDPSSPERKRRSESVSAGGVPDAPSKRPKMVQEGMIITAPAPPSVVGVEHDDSNARKSPEAQSSSIKPVGTGAKRSLHGAFSSLPLHKVFLGLNKPPRSMGTHIAPACVTCKRAHLSCDTQRPCGRCVASGTQDSCRDVHHKKRGRPRLRDDGNLPSVSPAPATEDTLPTEISEAEGSPKYGTTDEDEDGQRAHRHKRCRAGGARQLTAGPLASATYTGSSHSEGYKRGRELIAFSQQNEALRGRMEPMPITSGWPASAVGAGIGSPGPQDSSLRALRRSNYVRDPRLYMWCDDRDEPKSKVDEDQGFGSKTSIPASERRRTKPRLLSPAQEATLHTWEVVEYPRDAKTTTSSGSSEKLESAEKEKAEESESEPDIVDVLLAQWTVDPILWVQ</sequence>
<dbReference type="OrthoDB" id="5431013at2759"/>
<dbReference type="InterPro" id="IPR039327">
    <property type="entry name" value="CON7-like"/>
</dbReference>
<reference evidence="4 5" key="1">
    <citation type="submission" date="2016-07" db="EMBL/GenBank/DDBJ databases">
        <title>Pervasive Adenine N6-methylation of Active Genes in Fungi.</title>
        <authorList>
            <consortium name="DOE Joint Genome Institute"/>
            <person name="Mondo S.J."/>
            <person name="Dannebaum R.O."/>
            <person name="Kuo R.C."/>
            <person name="Labutti K."/>
            <person name="Haridas S."/>
            <person name="Kuo A."/>
            <person name="Salamov A."/>
            <person name="Ahrendt S.R."/>
            <person name="Lipzen A."/>
            <person name="Sullivan W."/>
            <person name="Andreopoulos W.B."/>
            <person name="Clum A."/>
            <person name="Lindquist E."/>
            <person name="Daum C."/>
            <person name="Ramamoorthy G.K."/>
            <person name="Gryganskyi A."/>
            <person name="Culley D."/>
            <person name="Magnuson J.K."/>
            <person name="James T.Y."/>
            <person name="O'Malley M.A."/>
            <person name="Stajich J.E."/>
            <person name="Spatafora J.W."/>
            <person name="Visel A."/>
            <person name="Grigoriev I.V."/>
        </authorList>
    </citation>
    <scope>NUCLEOTIDE SEQUENCE [LARGE SCALE GENOMIC DNA]</scope>
    <source>
        <strain evidence="4 5">CBS 115471</strain>
    </source>
</reference>
<dbReference type="CDD" id="cd00067">
    <property type="entry name" value="GAL4"/>
    <property type="match status" value="1"/>
</dbReference>
<feature type="compositionally biased region" description="Basic and acidic residues" evidence="2">
    <location>
        <begin position="1426"/>
        <end position="1445"/>
    </location>
</feature>
<feature type="compositionally biased region" description="Polar residues" evidence="2">
    <location>
        <begin position="795"/>
        <end position="812"/>
    </location>
</feature>
<feature type="compositionally biased region" description="Basic and acidic residues" evidence="2">
    <location>
        <begin position="1167"/>
        <end position="1185"/>
    </location>
</feature>
<dbReference type="PROSITE" id="PS00463">
    <property type="entry name" value="ZN2_CY6_FUNGAL_1"/>
    <property type="match status" value="1"/>
</dbReference>
<dbReference type="SUPFAM" id="SSF57701">
    <property type="entry name" value="Zn2/Cys6 DNA-binding domain"/>
    <property type="match status" value="1"/>
</dbReference>
<dbReference type="PANTHER" id="PTHR36167:SF4">
    <property type="entry name" value="FUNGAL N-TERMINAL DOMAIN-CONTAINING PROTEIN"/>
    <property type="match status" value="1"/>
</dbReference>